<feature type="compositionally biased region" description="Basic and acidic residues" evidence="1">
    <location>
        <begin position="169"/>
        <end position="181"/>
    </location>
</feature>
<feature type="compositionally biased region" description="Basic residues" evidence="1">
    <location>
        <begin position="307"/>
        <end position="319"/>
    </location>
</feature>
<feature type="region of interest" description="Disordered" evidence="1">
    <location>
        <begin position="112"/>
        <end position="189"/>
    </location>
</feature>
<organism evidence="3 4">
    <name type="scientific">Centaurea solstitialis</name>
    <name type="common">yellow star-thistle</name>
    <dbReference type="NCBI Taxonomy" id="347529"/>
    <lineage>
        <taxon>Eukaryota</taxon>
        <taxon>Viridiplantae</taxon>
        <taxon>Streptophyta</taxon>
        <taxon>Embryophyta</taxon>
        <taxon>Tracheophyta</taxon>
        <taxon>Spermatophyta</taxon>
        <taxon>Magnoliopsida</taxon>
        <taxon>eudicotyledons</taxon>
        <taxon>Gunneridae</taxon>
        <taxon>Pentapetalae</taxon>
        <taxon>asterids</taxon>
        <taxon>campanulids</taxon>
        <taxon>Asterales</taxon>
        <taxon>Asteraceae</taxon>
        <taxon>Carduoideae</taxon>
        <taxon>Cardueae</taxon>
        <taxon>Centaureinae</taxon>
        <taxon>Centaurea</taxon>
    </lineage>
</organism>
<feature type="compositionally biased region" description="Basic and acidic residues" evidence="1">
    <location>
        <begin position="112"/>
        <end position="125"/>
    </location>
</feature>
<dbReference type="Proteomes" id="UP001172457">
    <property type="component" value="Chromosome 8"/>
</dbReference>
<evidence type="ECO:0000256" key="1">
    <source>
        <dbReference type="SAM" id="MobiDB-lite"/>
    </source>
</evidence>
<sequence length="1137" mass="129955">MHFWVKDLTRWTEGFRKSERLVWLRIEGLPFHIWREEVFSNIASSWGKVITFRNCNLVSYGNLMWGKVLISTCLVERILEIKCVKVNNLAYVIKVEEEDGSALERQIHQFEEDSKDVEEISKEDSSTPSECGKAIGIGAGVANGETHHSGTLSPESENQKPESNYQQPEKQEVEESLEKEQTGSLMGSIPINRGVISNVGLCLEKERPRRASNLDFGIGPSSVEMPSGNIGFGPDLETDKACEKDNSYARQNSQQGEEERNTDHSVGKSLSNSKGEDRKKFKRRSEEELRMKKGRVSFHLFKQLARTKQKGIKAKKGSKSGKNSKSGRILKAEVKSKLAGCDSSSVNQISISSDLNQMYPLEGLKEFGNEIGVSWEDLGGAAAKQKRVRRAWASEVKSSRPDCIFRDKLKKVKESLKVWKKTNWGEIDKEVIIAKEEVKSWEARTGATSILKEEDRLRWLSARRKWLELEEKNLDLLKQKAKLKWIKDGDENSKLFHIASKLRERKNCIHRLNIEGKWVDEPETIKKHISQFFRKKFGKEVGNRPTLNMLGLNKLNAEEASSLEGRFTEEEVWNAVRDCGRDKSPGPDGFSMEFIKHFWDLLKKELMVLLDWFWEKAEFGRGCNASFLTLIPKVANPIGLNDFRPISLIGITYKIITKVLAERLKRVIGSVISDVQSAFIIGRSILDGILIANETVSFLKNSKRKGMIFKVDFEKAYDTVDWSFLLEGLKNMGFGEKWRKWIKGCLQSSRISVLVNGSQTDEFPMERGLRQGDPLAPFLFLIVSECLHLMIKKAEEKGLFKGTKVGKDGVIISHLQYADDVINFGEWEAGNFLNLLKILECFHLGSGLKINLQKSKLYGVGVKLDEVQSWASRLGCGSANLPFIYLGLPVGGSMQKYNAWQPVIEKTKCKLGKWKAKMISFGGRWTLRKEGSIEEMSRSWDLEWRREPRGREIGELEELHNLISGIHLKKEKMDRLLWRLDPLNGFSVKALRGLIDEARGRGNEGNRFGFHLCPRCGCEEETVDHALVNCSKVKILWKSVGKWWNMDCDGCRTLEEIWDLGNHQGSNNKGTERWLATSWCFLYKIWAERNRLVFKQSSSELDNRFLTFQRSSFEWITRRDKALAMDWKSWLTDPFGA</sequence>
<dbReference type="InterPro" id="IPR000477">
    <property type="entry name" value="RT_dom"/>
</dbReference>
<name>A0AA38W5X1_9ASTR</name>
<comment type="caution">
    <text evidence="3">The sequence shown here is derived from an EMBL/GenBank/DDBJ whole genome shotgun (WGS) entry which is preliminary data.</text>
</comment>
<dbReference type="PANTHER" id="PTHR33116:SF79">
    <property type="entry name" value="REVERSE TRANSCRIPTASE DOMAIN, ZINC FINGER, CCHC-TYPE-RELATED"/>
    <property type="match status" value="1"/>
</dbReference>
<feature type="compositionally biased region" description="Basic and acidic residues" evidence="1">
    <location>
        <begin position="257"/>
        <end position="266"/>
    </location>
</feature>
<feature type="compositionally biased region" description="Polar residues" evidence="1">
    <location>
        <begin position="149"/>
        <end position="168"/>
    </location>
</feature>
<feature type="compositionally biased region" description="Basic and acidic residues" evidence="1">
    <location>
        <begin position="237"/>
        <end position="247"/>
    </location>
</feature>
<feature type="region of interest" description="Disordered" evidence="1">
    <location>
        <begin position="307"/>
        <end position="329"/>
    </location>
</feature>
<gene>
    <name evidence="3" type="ORF">OSB04_031357</name>
</gene>
<feature type="compositionally biased region" description="Basic and acidic residues" evidence="1">
    <location>
        <begin position="274"/>
        <end position="288"/>
    </location>
</feature>
<dbReference type="InterPro" id="IPR043502">
    <property type="entry name" value="DNA/RNA_pol_sf"/>
</dbReference>
<dbReference type="Pfam" id="PF00078">
    <property type="entry name" value="RVT_1"/>
    <property type="match status" value="1"/>
</dbReference>
<dbReference type="EMBL" id="JARYMX010000008">
    <property type="protein sequence ID" value="KAJ9538624.1"/>
    <property type="molecule type" value="Genomic_DNA"/>
</dbReference>
<keyword evidence="4" id="KW-1185">Reference proteome</keyword>
<evidence type="ECO:0000259" key="2">
    <source>
        <dbReference type="PROSITE" id="PS50878"/>
    </source>
</evidence>
<dbReference type="AlphaFoldDB" id="A0AA38W5X1"/>
<protein>
    <recommendedName>
        <fullName evidence="2">Reverse transcriptase domain-containing protein</fullName>
    </recommendedName>
</protein>
<proteinExistence type="predicted"/>
<feature type="domain" description="Reverse transcriptase" evidence="2">
    <location>
        <begin position="612"/>
        <end position="890"/>
    </location>
</feature>
<accession>A0AA38W5X1</accession>
<evidence type="ECO:0000313" key="4">
    <source>
        <dbReference type="Proteomes" id="UP001172457"/>
    </source>
</evidence>
<feature type="region of interest" description="Disordered" evidence="1">
    <location>
        <begin position="213"/>
        <end position="288"/>
    </location>
</feature>
<dbReference type="CDD" id="cd01650">
    <property type="entry name" value="RT_nLTR_like"/>
    <property type="match status" value="1"/>
</dbReference>
<dbReference type="SUPFAM" id="SSF56672">
    <property type="entry name" value="DNA/RNA polymerases"/>
    <property type="match status" value="1"/>
</dbReference>
<dbReference type="PANTHER" id="PTHR33116">
    <property type="entry name" value="REVERSE TRANSCRIPTASE ZINC-BINDING DOMAIN-CONTAINING PROTEIN-RELATED-RELATED"/>
    <property type="match status" value="1"/>
</dbReference>
<evidence type="ECO:0000313" key="3">
    <source>
        <dbReference type="EMBL" id="KAJ9538624.1"/>
    </source>
</evidence>
<dbReference type="PROSITE" id="PS50878">
    <property type="entry name" value="RT_POL"/>
    <property type="match status" value="1"/>
</dbReference>
<reference evidence="3" key="1">
    <citation type="submission" date="2023-03" db="EMBL/GenBank/DDBJ databases">
        <title>Chromosome-scale reference genome and RAD-based genetic map of yellow starthistle (Centaurea solstitialis) reveal putative structural variation and QTLs associated with invader traits.</title>
        <authorList>
            <person name="Reatini B."/>
            <person name="Cang F.A."/>
            <person name="Jiang Q."/>
            <person name="Mckibben M.T.W."/>
            <person name="Barker M.S."/>
            <person name="Rieseberg L.H."/>
            <person name="Dlugosch K.M."/>
        </authorList>
    </citation>
    <scope>NUCLEOTIDE SEQUENCE</scope>
    <source>
        <strain evidence="3">CAN-66</strain>
        <tissue evidence="3">Leaf</tissue>
    </source>
</reference>